<comment type="subcellular location">
    <subcellularLocation>
        <location evidence="1">Cell membrane</location>
        <topology evidence="1">Multi-pass membrane protein</topology>
    </subcellularLocation>
</comment>
<evidence type="ECO:0000256" key="7">
    <source>
        <dbReference type="SAM" id="Phobius"/>
    </source>
</evidence>
<keyword evidence="2" id="KW-1003">Cell membrane</keyword>
<feature type="transmembrane region" description="Helical" evidence="7">
    <location>
        <begin position="370"/>
        <end position="392"/>
    </location>
</feature>
<proteinExistence type="predicted"/>
<dbReference type="Proteomes" id="UP000282957">
    <property type="component" value="Unassembled WGS sequence"/>
</dbReference>
<evidence type="ECO:0000256" key="5">
    <source>
        <dbReference type="ARBA" id="ARBA00023136"/>
    </source>
</evidence>
<dbReference type="Pfam" id="PF13567">
    <property type="entry name" value="DUF4131"/>
    <property type="match status" value="1"/>
</dbReference>
<dbReference type="InterPro" id="IPR004477">
    <property type="entry name" value="ComEC_N"/>
</dbReference>
<dbReference type="GO" id="GO:0005886">
    <property type="term" value="C:plasma membrane"/>
    <property type="evidence" value="ECO:0007669"/>
    <property type="project" value="UniProtKB-SubCell"/>
</dbReference>
<feature type="transmembrane region" description="Helical" evidence="7">
    <location>
        <begin position="40"/>
        <end position="59"/>
    </location>
</feature>
<reference evidence="10 11" key="1">
    <citation type="submission" date="2019-01" db="EMBL/GenBank/DDBJ databases">
        <authorList>
            <person name="Chen W.-M."/>
        </authorList>
    </citation>
    <scope>NUCLEOTIDE SEQUENCE [LARGE SCALE GENOMIC DNA]</scope>
    <source>
        <strain evidence="10 11">CCP-6</strain>
    </source>
</reference>
<dbReference type="OrthoDB" id="9790149at2"/>
<evidence type="ECO:0000313" key="11">
    <source>
        <dbReference type="Proteomes" id="UP000282957"/>
    </source>
</evidence>
<evidence type="ECO:0000259" key="8">
    <source>
        <dbReference type="Pfam" id="PF03772"/>
    </source>
</evidence>
<dbReference type="AlphaFoldDB" id="A0A437LXI3"/>
<gene>
    <name evidence="10" type="ORF">EOD42_23845</name>
</gene>
<keyword evidence="11" id="KW-1185">Reference proteome</keyword>
<feature type="transmembrane region" description="Helical" evidence="7">
    <location>
        <begin position="227"/>
        <end position="247"/>
    </location>
</feature>
<keyword evidence="5 7" id="KW-0472">Membrane</keyword>
<name>A0A437LXI3_9PROT</name>
<keyword evidence="4 7" id="KW-1133">Transmembrane helix</keyword>
<dbReference type="EMBL" id="SACL01000014">
    <property type="protein sequence ID" value="RVT90067.1"/>
    <property type="molecule type" value="Genomic_DNA"/>
</dbReference>
<dbReference type="PANTHER" id="PTHR30619">
    <property type="entry name" value="DNA INTERNALIZATION/COMPETENCE PROTEIN COMEC/REC2"/>
    <property type="match status" value="1"/>
</dbReference>
<evidence type="ECO:0000259" key="9">
    <source>
        <dbReference type="Pfam" id="PF13567"/>
    </source>
</evidence>
<comment type="caution">
    <text evidence="10">The sequence shown here is derived from an EMBL/GenBank/DDBJ whole genome shotgun (WGS) entry which is preliminary data.</text>
</comment>
<feature type="transmembrane region" description="Helical" evidence="7">
    <location>
        <begin position="295"/>
        <end position="325"/>
    </location>
</feature>
<evidence type="ECO:0000256" key="1">
    <source>
        <dbReference type="ARBA" id="ARBA00004651"/>
    </source>
</evidence>
<feature type="transmembrane region" description="Helical" evidence="7">
    <location>
        <begin position="435"/>
        <end position="455"/>
    </location>
</feature>
<protein>
    <submittedName>
        <fullName evidence="10">ComEC family competence protein</fullName>
    </submittedName>
</protein>
<dbReference type="NCBIfam" id="TIGR00360">
    <property type="entry name" value="ComEC_N-term"/>
    <property type="match status" value="1"/>
</dbReference>
<evidence type="ECO:0000256" key="4">
    <source>
        <dbReference type="ARBA" id="ARBA00022989"/>
    </source>
</evidence>
<evidence type="ECO:0000256" key="3">
    <source>
        <dbReference type="ARBA" id="ARBA00022692"/>
    </source>
</evidence>
<feature type="domain" description="DUF4131" evidence="9">
    <location>
        <begin position="15"/>
        <end position="166"/>
    </location>
</feature>
<feature type="domain" description="ComEC/Rec2-related protein" evidence="8">
    <location>
        <begin position="206"/>
        <end position="488"/>
    </location>
</feature>
<accession>A0A437LXI3</accession>
<feature type="transmembrane region" description="Helical" evidence="7">
    <location>
        <begin position="267"/>
        <end position="283"/>
    </location>
</feature>
<organism evidence="10 11">
    <name type="scientific">Rhodovarius crocodyli</name>
    <dbReference type="NCBI Taxonomy" id="1979269"/>
    <lineage>
        <taxon>Bacteria</taxon>
        <taxon>Pseudomonadati</taxon>
        <taxon>Pseudomonadota</taxon>
        <taxon>Alphaproteobacteria</taxon>
        <taxon>Acetobacterales</taxon>
        <taxon>Roseomonadaceae</taxon>
        <taxon>Rhodovarius</taxon>
    </lineage>
</organism>
<feature type="region of interest" description="Disordered" evidence="6">
    <location>
        <begin position="652"/>
        <end position="679"/>
    </location>
</feature>
<feature type="transmembrane region" description="Helical" evidence="7">
    <location>
        <begin position="331"/>
        <end position="349"/>
    </location>
</feature>
<keyword evidence="3 7" id="KW-0812">Transmembrane</keyword>
<feature type="transmembrane region" description="Helical" evidence="7">
    <location>
        <begin position="404"/>
        <end position="428"/>
    </location>
</feature>
<dbReference type="PANTHER" id="PTHR30619:SF1">
    <property type="entry name" value="RECOMBINATION PROTEIN 2"/>
    <property type="match status" value="1"/>
</dbReference>
<evidence type="ECO:0000256" key="6">
    <source>
        <dbReference type="SAM" id="MobiDB-lite"/>
    </source>
</evidence>
<dbReference type="InterPro" id="IPR052159">
    <property type="entry name" value="Competence_DNA_uptake"/>
</dbReference>
<dbReference type="Pfam" id="PF03772">
    <property type="entry name" value="Competence"/>
    <property type="match status" value="1"/>
</dbReference>
<evidence type="ECO:0000313" key="10">
    <source>
        <dbReference type="EMBL" id="RVT90067.1"/>
    </source>
</evidence>
<feature type="transmembrane region" description="Helical" evidence="7">
    <location>
        <begin position="467"/>
        <end position="485"/>
    </location>
</feature>
<sequence length="679" mass="70588">MGAGVLGYFALDREPPLWLGLGGMAPVGLALWLAPRRPGAAWLLGLLGAAWLGFALAGLHSARMPGALELPRTAVRAEGVVTLVEPLPEGLRVTLSGATWPGQADPAARLIRVRLKADDPLRPEPGQRLAVRSMLRAPSAPTHPGAWDFQRAAWFTGLGASGYALGRAEVLPGQGSAPALAGTRRAMEARIAAALPGAAGAVSAALITGGQSAIPPQAMAAMRDSGLAHLLSVSGLHMTIVVGLVYAVLRGGLALWPWLALRLDVKLPAALGALAAGGFYLVLSGNQIPMLRSFAMAALVTAALLAGRRAITLRGVAIAALVVLLLDPSAILGPSFQMSFAAVLALVAAHEWWRPRAKVPENPRWWRRPALILAGMLMTSLIAGLATMPFGLAHFGRLQLYGVAANMLAVPVTSFLVMPAGLVAALAMPLGLEGVPLAVMGWGVELILAIARAVASWPGATMAAEPLPAWGAALAALGLCWLALWRGRLRAPGLPMLALGLMAGALTPSPHALVSADGRLVALRAGGDVFVHRHGSASRFVQDAWLRSWAEDAARPMPGIGGPPGLACDEAGCRLAERIALLRPAAPAPRGRQRAAAPEAPCGRAALIISPEPVRGDCAGSRVIDRFSVWRDGAHAVWLSADGGVRVVSDRAHRGDRPWVPPRPSPRYQADSLPVASIE</sequence>
<dbReference type="InterPro" id="IPR025405">
    <property type="entry name" value="DUF4131"/>
</dbReference>
<evidence type="ECO:0000256" key="2">
    <source>
        <dbReference type="ARBA" id="ARBA00022475"/>
    </source>
</evidence>
<feature type="transmembrane region" description="Helical" evidence="7">
    <location>
        <begin position="17"/>
        <end position="34"/>
    </location>
</feature>